<organism evidence="3 4">
    <name type="scientific">Gomphillus americanus</name>
    <dbReference type="NCBI Taxonomy" id="1940652"/>
    <lineage>
        <taxon>Eukaryota</taxon>
        <taxon>Fungi</taxon>
        <taxon>Dikarya</taxon>
        <taxon>Ascomycota</taxon>
        <taxon>Pezizomycotina</taxon>
        <taxon>Lecanoromycetes</taxon>
        <taxon>OSLEUM clade</taxon>
        <taxon>Ostropomycetidae</taxon>
        <taxon>Ostropales</taxon>
        <taxon>Graphidaceae</taxon>
        <taxon>Gomphilloideae</taxon>
        <taxon>Gomphillus</taxon>
    </lineage>
</organism>
<evidence type="ECO:0000313" key="3">
    <source>
        <dbReference type="EMBL" id="CAF9912112.1"/>
    </source>
</evidence>
<proteinExistence type="predicted"/>
<evidence type="ECO:0000256" key="2">
    <source>
        <dbReference type="SAM" id="SignalP"/>
    </source>
</evidence>
<name>A0A8H3I239_9LECA</name>
<comment type="caution">
    <text evidence="3">The sequence shown here is derived from an EMBL/GenBank/DDBJ whole genome shotgun (WGS) entry which is preliminary data.</text>
</comment>
<gene>
    <name evidence="3" type="ORF">GOMPHAMPRED_007558</name>
</gene>
<evidence type="ECO:0000313" key="4">
    <source>
        <dbReference type="Proteomes" id="UP000664169"/>
    </source>
</evidence>
<dbReference type="AlphaFoldDB" id="A0A8H3I239"/>
<dbReference type="Proteomes" id="UP000664169">
    <property type="component" value="Unassembled WGS sequence"/>
</dbReference>
<evidence type="ECO:0000256" key="1">
    <source>
        <dbReference type="SAM" id="MobiDB-lite"/>
    </source>
</evidence>
<protein>
    <submittedName>
        <fullName evidence="3">Uncharacterized protein</fullName>
    </submittedName>
</protein>
<keyword evidence="4" id="KW-1185">Reference proteome</keyword>
<reference evidence="3" key="1">
    <citation type="submission" date="2021-03" db="EMBL/GenBank/DDBJ databases">
        <authorList>
            <person name="Tagirdzhanova G."/>
        </authorList>
    </citation>
    <scope>NUCLEOTIDE SEQUENCE</scope>
</reference>
<dbReference type="OrthoDB" id="3565477at2759"/>
<feature type="compositionally biased region" description="Polar residues" evidence="1">
    <location>
        <begin position="729"/>
        <end position="754"/>
    </location>
</feature>
<feature type="region of interest" description="Disordered" evidence="1">
    <location>
        <begin position="332"/>
        <end position="363"/>
    </location>
</feature>
<feature type="region of interest" description="Disordered" evidence="1">
    <location>
        <begin position="825"/>
        <end position="849"/>
    </location>
</feature>
<feature type="signal peptide" evidence="2">
    <location>
        <begin position="1"/>
        <end position="20"/>
    </location>
</feature>
<feature type="region of interest" description="Disordered" evidence="1">
    <location>
        <begin position="531"/>
        <end position="557"/>
    </location>
</feature>
<feature type="chain" id="PRO_5034377725" evidence="2">
    <location>
        <begin position="21"/>
        <end position="1096"/>
    </location>
</feature>
<dbReference type="EMBL" id="CAJPDQ010000007">
    <property type="protein sequence ID" value="CAF9912112.1"/>
    <property type="molecule type" value="Genomic_DNA"/>
</dbReference>
<feature type="region of interest" description="Disordered" evidence="1">
    <location>
        <begin position="729"/>
        <end position="761"/>
    </location>
</feature>
<feature type="region of interest" description="Disordered" evidence="1">
    <location>
        <begin position="620"/>
        <end position="647"/>
    </location>
</feature>
<keyword evidence="2" id="KW-0732">Signal</keyword>
<feature type="compositionally biased region" description="Polar residues" evidence="1">
    <location>
        <begin position="620"/>
        <end position="635"/>
    </location>
</feature>
<sequence>MKSNTIVLTATLLLGFLVNAQLLPANVLALPTSILSNLLALPASVQSKAISASVPTEILALPTSVLAGVLALPTSLLDQVVTADLVTDSTALDNVLALPTSVLSEVLAADLPANVLAVPSNILNTLLALPTDVLTKLADSPLPTQLLEAPIDIVNALLGLPAQLLNKVASGLPSNILQLPTEVIKNVLALPTDILNKVLDAKLPTNVLALPTTVIVQLVSANLPTDILNLPAAAQSSIISSKLPSQILALPSDVVSGVVQGLAGSTTQNTGGVTNFVTQVIYTTQVITVTSAASEIVTTVTVPAFTTICESSIMGAIPLPTDTNGLTIGVSVGNSPATPTDPVGSSGTLPDNGDSGLSSSEISIPNITGGSSPLNIVTVTIPASTVFVVPSFTGGPTSTVYVTGPLSNQAGGTPENQPQTTVTVTAGQSIPAYTGGSTSTVYVTDPLGNSNSGGSGNQVQTTITLTTGQLLPAYTGGPTQTVYVIIPSGTVQASNTVTVTIPASAAESLPPYTGGSTETVYVVRPSLGDRISETGQPVSGASGTGAPANGGLTSGNGGSIPDSAVNVETISTIITVVVTAAGLQSFASSPGGPTSTVFVTGVGLQSPASPTGGPTSTIFVTAPANGNQGTENSDAGGTESGSNNNGGAVPSIITATLTLVTTGSSPAITTTITIPANGNQGFGNSGAVETGTGLDTNGGGIPSLTTTTVTLVSTGLSPAITTTVTVLVSGSQPSGSSGAVETTTGSNNNSESLQPTTTTPLPITVSGISPATTTIATVLVSGSQAFGNDGVGETETVSINNSESLQPITMTLLPIATSGISPATTTTITIPGSRSSKESSDNGGDQGEATVPVGTLIATVTTLVTVPMTGGVVTATTFVTVYPAAISSGAGAQSQTGPVVIVPTLSENSLGVPTIIPSGTEIFGSGGGNFGSATGPLETVISISSPAIDTSMVLVPTTIATRAETLISVVYSAVATTTIVVPISTPALQTITTLLTILSEGSPNPTGVGTNISEAGIGSQVLTTFVVTSVFTVTTYAPVGGSTAGIGPGLDPGFGPSDIQTGTVPAGTNSPIVTGKATKIEATLLVGFMIIVAAFL</sequence>
<accession>A0A8H3I239</accession>